<accession>A0A5S6QS33</accession>
<keyword evidence="13" id="KW-0406">Ion transport</keyword>
<dbReference type="InterPro" id="IPR006122">
    <property type="entry name" value="HMA_Cu_ion-bd"/>
</dbReference>
<evidence type="ECO:0000256" key="3">
    <source>
        <dbReference type="ARBA" id="ARBA00022448"/>
    </source>
</evidence>
<keyword evidence="3" id="KW-0813">Transport</keyword>
<dbReference type="EC" id="7.2.2.8" evidence="2"/>
<keyword evidence="9 15" id="KW-0067">ATP-binding</keyword>
<feature type="transmembrane region" description="Helical" evidence="15">
    <location>
        <begin position="606"/>
        <end position="630"/>
    </location>
</feature>
<dbReference type="PRINTS" id="PR00942">
    <property type="entry name" value="CUATPASEI"/>
</dbReference>
<evidence type="ECO:0000256" key="5">
    <source>
        <dbReference type="ARBA" id="ARBA00022723"/>
    </source>
</evidence>
<dbReference type="InterPro" id="IPR018303">
    <property type="entry name" value="ATPase_P-typ_P_site"/>
</dbReference>
<dbReference type="Pfam" id="PF00122">
    <property type="entry name" value="E1-E2_ATPase"/>
    <property type="match status" value="1"/>
</dbReference>
<dbReference type="GO" id="GO:0005524">
    <property type="term" value="F:ATP binding"/>
    <property type="evidence" value="ECO:0007669"/>
    <property type="project" value="UniProtKB-UniRule"/>
</dbReference>
<evidence type="ECO:0000259" key="17">
    <source>
        <dbReference type="PROSITE" id="PS50846"/>
    </source>
</evidence>
<keyword evidence="8" id="KW-0187">Copper transport</keyword>
<dbReference type="GO" id="GO:0016887">
    <property type="term" value="F:ATP hydrolysis activity"/>
    <property type="evidence" value="ECO:0007669"/>
    <property type="project" value="InterPro"/>
</dbReference>
<sequence>MLLSREFRRPPSNSRKGSTQLFSIAFRRSSLSGRLGEERRKAMEKKSSKPDGADVVFRLPNKDGRGGLEPSVKKVVPWKPSKEARGTEDIAMTDFAPRLMRHNSALQEYERCTIAIQGMTCASCVAHIEKTVMKVDGVKRVLVALIAGKAEVIYDASVVLPNQIALRIEDMGFNAQVVEESQTTRRKLELSISGMTCSACINRIESTVLYVPGVDSARVNLATSVGTFSFDPVLTSARSIMQAIEKLGFHCELVAKDNKTHALSYAEEIRRWKRSFLVSLIFGVPVMVIMIYFHWILHTMDVPENQWHVIPGVSIDNLLLFILCTPVQIFGGRYFYVKSYKAIRHCSVNMDVLIVLATTISYVYSVVLLIAAASLQWTISPMTFFDVPPMLLMFIALGRWLESVAKGKTSEVLAKLVSLQAKNAIIVELGSRNEVMSETSIDLELVQRGDILKVVPGAKIPVDGRVIFGTSSVDESFITGEPLPVSKSPGSAVIGGSINLHGNLLIEATHVGPDTTLSQIVRLVEEAQTSKAPVQHLADQISRLFVPGVIIVSVLTWVIWVVIGFVDVEKIRNSFGGHCMFLEPVHVNHSGHHDSKDQLTTSDIELIFKFAFDCAITVLAIACPCSLGLATPTAVMVATGVGAMNGILIKGGEPLELAQRVTTVIFDKTGTITEGKPQLVKMCLFITESVFPLNKLLAIVGTAESKSEHSIGTSIVRFVQKKLSTERLGACKLFQVSPGHGIRAVVSEVDSMLANVVGDDQAMPLNTGVEIVYSASHLRQPLVKVAKRAEDGDISGYEVLVGNRKWLESHGVHVSPDIDAVMSDEERMGRICVLAVIDGGVMALFSIADLVKTESALAVYSLNKMGIKTILLTGDNSRTALATAKQVGIRTVFAEVLPNHKKAKVEQLQRSNEVIAMVGDGINDSPALAAANVGIAIAAGSDVAIESASIVLIKNDLLDVVAAIDLSRKTTRRIRINFLFASIYNLLGIPIAAGAFRPLGLGLQPWMAAAAMAMSSVSVVTSSLMLKLYKKPTQSSLATADYANHLMRLRSMDDSAIRLHRGLEDIGRPKKSSPSSSIQSKLLSIIRSGESRDEPTAQRGLLSSEGVDDDNVP</sequence>
<dbReference type="InterPro" id="IPR044492">
    <property type="entry name" value="P_typ_ATPase_HD_dom"/>
</dbReference>
<evidence type="ECO:0000256" key="9">
    <source>
        <dbReference type="ARBA" id="ARBA00022840"/>
    </source>
</evidence>
<evidence type="ECO:0000256" key="7">
    <source>
        <dbReference type="ARBA" id="ARBA00022741"/>
    </source>
</evidence>
<feature type="transmembrane region" description="Helical" evidence="15">
    <location>
        <begin position="348"/>
        <end position="373"/>
    </location>
</feature>
<feature type="compositionally biased region" description="Low complexity" evidence="16">
    <location>
        <begin position="1072"/>
        <end position="1088"/>
    </location>
</feature>
<dbReference type="SUPFAM" id="SSF81665">
    <property type="entry name" value="Calcium ATPase, transmembrane domain M"/>
    <property type="match status" value="1"/>
</dbReference>
<dbReference type="Gene3D" id="3.40.50.1000">
    <property type="entry name" value="HAD superfamily/HAD-like"/>
    <property type="match status" value="2"/>
</dbReference>
<dbReference type="AlphaFoldDB" id="A0A5S6QS33"/>
<feature type="transmembrane region" description="Helical" evidence="15">
    <location>
        <begin position="317"/>
        <end position="336"/>
    </location>
</feature>
<feature type="transmembrane region" description="Helical" evidence="15">
    <location>
        <begin position="276"/>
        <end position="297"/>
    </location>
</feature>
<feature type="transmembrane region" description="Helical" evidence="15">
    <location>
        <begin position="379"/>
        <end position="401"/>
    </location>
</feature>
<dbReference type="FunFam" id="3.40.50.1000:FF:000031">
    <property type="entry name" value="Probable copper-transporting ATPase HMA5"/>
    <property type="match status" value="1"/>
</dbReference>
<dbReference type="Gene3D" id="3.40.1110.10">
    <property type="entry name" value="Calcium-transporting ATPase, cytoplasmic domain N"/>
    <property type="match status" value="1"/>
</dbReference>
<comment type="similarity">
    <text evidence="15">Belongs to the cation transport ATPase (P-type) (TC 3.A.3) family. Type IB subfamily.</text>
</comment>
<evidence type="ECO:0000256" key="14">
    <source>
        <dbReference type="ARBA" id="ARBA00023136"/>
    </source>
</evidence>
<feature type="region of interest" description="Disordered" evidence="16">
    <location>
        <begin position="1"/>
        <end position="21"/>
    </location>
</feature>
<reference evidence="19" key="1">
    <citation type="submission" date="2019-12" db="UniProtKB">
        <authorList>
            <consortium name="WormBaseParasite"/>
        </authorList>
    </citation>
    <scope>IDENTIFICATION</scope>
</reference>
<dbReference type="FunFam" id="3.30.70.100:FF:000001">
    <property type="entry name" value="ATPase copper transporting beta"/>
    <property type="match status" value="1"/>
</dbReference>
<dbReference type="NCBIfam" id="TIGR01525">
    <property type="entry name" value="ATPase-IB_hvy"/>
    <property type="match status" value="1"/>
</dbReference>
<dbReference type="PANTHER" id="PTHR46594">
    <property type="entry name" value="P-TYPE CATION-TRANSPORTING ATPASE"/>
    <property type="match status" value="1"/>
</dbReference>
<dbReference type="STRING" id="70415.A0A5S6QS33"/>
<evidence type="ECO:0000256" key="15">
    <source>
        <dbReference type="RuleBase" id="RU362081"/>
    </source>
</evidence>
<feature type="compositionally biased region" description="Basic and acidic residues" evidence="16">
    <location>
        <begin position="35"/>
        <end position="52"/>
    </location>
</feature>
<keyword evidence="7 15" id="KW-0547">Nucleotide-binding</keyword>
<feature type="transmembrane region" description="Helical" evidence="15">
    <location>
        <begin position="978"/>
        <end position="1000"/>
    </location>
</feature>
<feature type="domain" description="HMA" evidence="17">
    <location>
        <begin position="186"/>
        <end position="252"/>
    </location>
</feature>
<feature type="region of interest" description="Disordered" evidence="16">
    <location>
        <begin position="1065"/>
        <end position="1113"/>
    </location>
</feature>
<organism evidence="18 19">
    <name type="scientific">Trichuris muris</name>
    <name type="common">Mouse whipworm</name>
    <dbReference type="NCBI Taxonomy" id="70415"/>
    <lineage>
        <taxon>Eukaryota</taxon>
        <taxon>Metazoa</taxon>
        <taxon>Ecdysozoa</taxon>
        <taxon>Nematoda</taxon>
        <taxon>Enoplea</taxon>
        <taxon>Dorylaimia</taxon>
        <taxon>Trichinellida</taxon>
        <taxon>Trichuridae</taxon>
        <taxon>Trichuris</taxon>
    </lineage>
</organism>
<feature type="domain" description="HMA" evidence="17">
    <location>
        <begin position="110"/>
        <end position="176"/>
    </location>
</feature>
<keyword evidence="12" id="KW-0186">Copper</keyword>
<dbReference type="SUPFAM" id="SSF55008">
    <property type="entry name" value="HMA, heavy metal-associated domain"/>
    <property type="match status" value="2"/>
</dbReference>
<dbReference type="InterPro" id="IPR036163">
    <property type="entry name" value="HMA_dom_sf"/>
</dbReference>
<keyword evidence="6" id="KW-0677">Repeat</keyword>
<dbReference type="PANTHER" id="PTHR46594:SF4">
    <property type="entry name" value="P-TYPE CATION-TRANSPORTING ATPASE"/>
    <property type="match status" value="1"/>
</dbReference>
<keyword evidence="4 15" id="KW-0812">Transmembrane</keyword>
<keyword evidence="18" id="KW-1185">Reference proteome</keyword>
<evidence type="ECO:0000256" key="11">
    <source>
        <dbReference type="ARBA" id="ARBA00022989"/>
    </source>
</evidence>
<dbReference type="InterPro" id="IPR023214">
    <property type="entry name" value="HAD_sf"/>
</dbReference>
<dbReference type="WBParaSite" id="TMUE_2000009963.1">
    <property type="protein sequence ID" value="TMUE_2000009963.1"/>
    <property type="gene ID" value="WBGene00300790"/>
</dbReference>
<dbReference type="GO" id="GO:0016020">
    <property type="term" value="C:membrane"/>
    <property type="evidence" value="ECO:0007669"/>
    <property type="project" value="UniProtKB-SubCell"/>
</dbReference>
<dbReference type="CDD" id="cd02094">
    <property type="entry name" value="P-type_ATPase_Cu-like"/>
    <property type="match status" value="1"/>
</dbReference>
<dbReference type="PROSITE" id="PS00154">
    <property type="entry name" value="ATPASE_E1_E2"/>
    <property type="match status" value="1"/>
</dbReference>
<dbReference type="Gene3D" id="3.30.70.100">
    <property type="match status" value="2"/>
</dbReference>
<dbReference type="InterPro" id="IPR008250">
    <property type="entry name" value="ATPase_P-typ_transduc_dom_A_sf"/>
</dbReference>
<feature type="transmembrane region" description="Helical" evidence="15">
    <location>
        <begin position="1006"/>
        <end position="1026"/>
    </location>
</feature>
<dbReference type="Proteomes" id="UP000046395">
    <property type="component" value="Unassembled WGS sequence"/>
</dbReference>
<dbReference type="FunFam" id="3.30.70.100:FF:000005">
    <property type="entry name" value="Copper-exporting P-type ATPase A"/>
    <property type="match status" value="1"/>
</dbReference>
<evidence type="ECO:0000256" key="4">
    <source>
        <dbReference type="ARBA" id="ARBA00022692"/>
    </source>
</evidence>
<dbReference type="Pfam" id="PF00702">
    <property type="entry name" value="Hydrolase"/>
    <property type="match status" value="1"/>
</dbReference>
<dbReference type="SFLD" id="SFLDF00027">
    <property type="entry name" value="p-type_atpase"/>
    <property type="match status" value="1"/>
</dbReference>
<feature type="transmembrane region" description="Helical" evidence="15">
    <location>
        <begin position="544"/>
        <end position="566"/>
    </location>
</feature>
<dbReference type="GO" id="GO:0005507">
    <property type="term" value="F:copper ion binding"/>
    <property type="evidence" value="ECO:0007669"/>
    <property type="project" value="InterPro"/>
</dbReference>
<dbReference type="SUPFAM" id="SSF56784">
    <property type="entry name" value="HAD-like"/>
    <property type="match status" value="1"/>
</dbReference>
<comment type="subcellular location">
    <subcellularLocation>
        <location evidence="1">Golgi apparatus</location>
        <location evidence="1">trans-Golgi network membrane</location>
        <topology evidence="1">Multi-pass membrane protein</topology>
    </subcellularLocation>
    <subcellularLocation>
        <location evidence="15">Membrane</location>
    </subcellularLocation>
</comment>
<evidence type="ECO:0000256" key="1">
    <source>
        <dbReference type="ARBA" id="ARBA00004166"/>
    </source>
</evidence>
<dbReference type="GO" id="GO:0005802">
    <property type="term" value="C:trans-Golgi network"/>
    <property type="evidence" value="ECO:0007669"/>
    <property type="project" value="UniProtKB-ARBA"/>
</dbReference>
<dbReference type="Gene3D" id="2.70.150.10">
    <property type="entry name" value="Calcium-transporting ATPase, cytoplasmic transduction domain A"/>
    <property type="match status" value="1"/>
</dbReference>
<protein>
    <recommendedName>
        <fullName evidence="2">P-type Cu(+) transporter</fullName>
        <ecNumber evidence="2">7.2.2.8</ecNumber>
    </recommendedName>
</protein>
<dbReference type="SFLD" id="SFLDS00003">
    <property type="entry name" value="Haloacid_Dehalogenase"/>
    <property type="match status" value="1"/>
</dbReference>
<proteinExistence type="inferred from homology"/>
<name>A0A5S6QS33_TRIMR</name>
<dbReference type="InterPro" id="IPR036412">
    <property type="entry name" value="HAD-like_sf"/>
</dbReference>
<dbReference type="InterPro" id="IPR023298">
    <property type="entry name" value="ATPase_P-typ_TM_dom_sf"/>
</dbReference>
<dbReference type="PROSITE" id="PS50846">
    <property type="entry name" value="HMA_2"/>
    <property type="match status" value="2"/>
</dbReference>
<dbReference type="InterPro" id="IPR059000">
    <property type="entry name" value="ATPase_P-type_domA"/>
</dbReference>
<evidence type="ECO:0000256" key="16">
    <source>
        <dbReference type="SAM" id="MobiDB-lite"/>
    </source>
</evidence>
<feature type="compositionally biased region" description="Polar residues" evidence="16">
    <location>
        <begin position="11"/>
        <end position="21"/>
    </location>
</feature>
<evidence type="ECO:0000256" key="8">
    <source>
        <dbReference type="ARBA" id="ARBA00022796"/>
    </source>
</evidence>
<dbReference type="NCBIfam" id="TIGR01494">
    <property type="entry name" value="ATPase_P-type"/>
    <property type="match status" value="1"/>
</dbReference>
<dbReference type="InterPro" id="IPR001757">
    <property type="entry name" value="P_typ_ATPase"/>
</dbReference>
<evidence type="ECO:0000256" key="10">
    <source>
        <dbReference type="ARBA" id="ARBA00022967"/>
    </source>
</evidence>
<evidence type="ECO:0000313" key="19">
    <source>
        <dbReference type="WBParaSite" id="TMUE_2000009963.1"/>
    </source>
</evidence>
<dbReference type="SUPFAM" id="SSF81660">
    <property type="entry name" value="Metal cation-transporting ATPase, ATP-binding domain N"/>
    <property type="match status" value="1"/>
</dbReference>
<evidence type="ECO:0000256" key="12">
    <source>
        <dbReference type="ARBA" id="ARBA00023008"/>
    </source>
</evidence>
<dbReference type="NCBIfam" id="TIGR00003">
    <property type="entry name" value="copper ion binding protein"/>
    <property type="match status" value="2"/>
</dbReference>
<dbReference type="InterPro" id="IPR023299">
    <property type="entry name" value="ATPase_P-typ_cyto_dom_N"/>
</dbReference>
<dbReference type="Pfam" id="PF00403">
    <property type="entry name" value="HMA"/>
    <property type="match status" value="2"/>
</dbReference>
<dbReference type="InterPro" id="IPR027256">
    <property type="entry name" value="P-typ_ATPase_IB"/>
</dbReference>
<dbReference type="GO" id="GO:0140581">
    <property type="term" value="F:P-type monovalent copper transporter activity"/>
    <property type="evidence" value="ECO:0007669"/>
    <property type="project" value="UniProtKB-EC"/>
</dbReference>
<feature type="region of interest" description="Disordered" evidence="16">
    <location>
        <begin position="35"/>
        <end position="72"/>
    </location>
</feature>
<dbReference type="Gene3D" id="1.20.1110.10">
    <property type="entry name" value="Calcium-transporting ATPase, transmembrane domain"/>
    <property type="match status" value="1"/>
</dbReference>
<dbReference type="CDD" id="cd00371">
    <property type="entry name" value="HMA"/>
    <property type="match status" value="2"/>
</dbReference>
<evidence type="ECO:0000256" key="2">
    <source>
        <dbReference type="ARBA" id="ARBA00012517"/>
    </source>
</evidence>
<dbReference type="FunFam" id="2.70.150.10:FF:000002">
    <property type="entry name" value="Copper-transporting ATPase 1, putative"/>
    <property type="match status" value="1"/>
</dbReference>
<dbReference type="SFLD" id="SFLDG00002">
    <property type="entry name" value="C1.7:_P-type_atpase_like"/>
    <property type="match status" value="1"/>
</dbReference>
<dbReference type="InterPro" id="IPR017969">
    <property type="entry name" value="Heavy-metal-associated_CS"/>
</dbReference>
<evidence type="ECO:0000256" key="6">
    <source>
        <dbReference type="ARBA" id="ARBA00022737"/>
    </source>
</evidence>
<evidence type="ECO:0000256" key="13">
    <source>
        <dbReference type="ARBA" id="ARBA00023065"/>
    </source>
</evidence>
<dbReference type="PROSITE" id="PS01047">
    <property type="entry name" value="HMA_1"/>
    <property type="match status" value="2"/>
</dbReference>
<keyword evidence="5 15" id="KW-0479">Metal-binding</keyword>
<dbReference type="InterPro" id="IPR006121">
    <property type="entry name" value="HMA_dom"/>
</dbReference>
<evidence type="ECO:0000313" key="18">
    <source>
        <dbReference type="Proteomes" id="UP000046395"/>
    </source>
</evidence>
<dbReference type="PRINTS" id="PR00119">
    <property type="entry name" value="CATATPASE"/>
</dbReference>
<keyword evidence="14 15" id="KW-0472">Membrane</keyword>
<keyword evidence="11 15" id="KW-1133">Transmembrane helix</keyword>
<keyword evidence="10" id="KW-1278">Translocase</keyword>
<dbReference type="SUPFAM" id="SSF81653">
    <property type="entry name" value="Calcium ATPase, transduction domain A"/>
    <property type="match status" value="1"/>
</dbReference>